<accession>A0A6J4H2S7</accession>
<dbReference type="EMBL" id="CADCTC010000004">
    <property type="protein sequence ID" value="CAA9212542.1"/>
    <property type="molecule type" value="Genomic_DNA"/>
</dbReference>
<gene>
    <name evidence="1" type="ORF">AVDCRST_MAG77-42</name>
</gene>
<reference evidence="1" key="1">
    <citation type="submission" date="2020-02" db="EMBL/GenBank/DDBJ databases">
        <authorList>
            <person name="Meier V. D."/>
        </authorList>
    </citation>
    <scope>NUCLEOTIDE SEQUENCE</scope>
    <source>
        <strain evidence="1">AVDCRST_MAG77</strain>
    </source>
</reference>
<dbReference type="AlphaFoldDB" id="A0A6J4H2S7"/>
<proteinExistence type="predicted"/>
<evidence type="ECO:0000313" key="1">
    <source>
        <dbReference type="EMBL" id="CAA9212542.1"/>
    </source>
</evidence>
<name>A0A6J4H2S7_9CHLR</name>
<sequence length="45" mass="4960">MARLQAVSCAIEDPACRLLRACSSVYNLGPRVAAWRGLGRERGRE</sequence>
<protein>
    <submittedName>
        <fullName evidence="1">Uncharacterized protein</fullName>
    </submittedName>
</protein>
<organism evidence="1">
    <name type="scientific">uncultured Chloroflexota bacterium</name>
    <dbReference type="NCBI Taxonomy" id="166587"/>
    <lineage>
        <taxon>Bacteria</taxon>
        <taxon>Bacillati</taxon>
        <taxon>Chloroflexota</taxon>
        <taxon>environmental samples</taxon>
    </lineage>
</organism>